<evidence type="ECO:0000313" key="2">
    <source>
        <dbReference type="Proteomes" id="UP000708208"/>
    </source>
</evidence>
<accession>A0A8J2K4Q8</accession>
<dbReference type="AlphaFoldDB" id="A0A8J2K4Q8"/>
<protein>
    <submittedName>
        <fullName evidence="1">Uncharacterized protein</fullName>
    </submittedName>
</protein>
<sequence>SGLVLLQASLIASAGSWVCIRRDWLFSPLI</sequence>
<keyword evidence="2" id="KW-1185">Reference proteome</keyword>
<organism evidence="1 2">
    <name type="scientific">Allacma fusca</name>
    <dbReference type="NCBI Taxonomy" id="39272"/>
    <lineage>
        <taxon>Eukaryota</taxon>
        <taxon>Metazoa</taxon>
        <taxon>Ecdysozoa</taxon>
        <taxon>Arthropoda</taxon>
        <taxon>Hexapoda</taxon>
        <taxon>Collembola</taxon>
        <taxon>Symphypleona</taxon>
        <taxon>Sminthuridae</taxon>
        <taxon>Allacma</taxon>
    </lineage>
</organism>
<proteinExistence type="predicted"/>
<dbReference type="EMBL" id="CAJVCH010247314">
    <property type="protein sequence ID" value="CAG7733343.1"/>
    <property type="molecule type" value="Genomic_DNA"/>
</dbReference>
<feature type="non-terminal residue" evidence="1">
    <location>
        <position position="1"/>
    </location>
</feature>
<comment type="caution">
    <text evidence="1">The sequence shown here is derived from an EMBL/GenBank/DDBJ whole genome shotgun (WGS) entry which is preliminary data.</text>
</comment>
<reference evidence="1" key="1">
    <citation type="submission" date="2021-06" db="EMBL/GenBank/DDBJ databases">
        <authorList>
            <person name="Hodson N. C."/>
            <person name="Mongue J. A."/>
            <person name="Jaron S. K."/>
        </authorList>
    </citation>
    <scope>NUCLEOTIDE SEQUENCE</scope>
</reference>
<gene>
    <name evidence="1" type="ORF">AFUS01_LOCUS21793</name>
</gene>
<name>A0A8J2K4Q8_9HEXA</name>
<dbReference type="Proteomes" id="UP000708208">
    <property type="component" value="Unassembled WGS sequence"/>
</dbReference>
<evidence type="ECO:0000313" key="1">
    <source>
        <dbReference type="EMBL" id="CAG7733343.1"/>
    </source>
</evidence>